<protein>
    <recommendedName>
        <fullName evidence="6">Ribonuclease P protein component</fullName>
        <ecNumber evidence="6">3.1.26.5</ecNumber>
    </recommendedName>
</protein>
<dbReference type="EC" id="3.1.26.5" evidence="6"/>
<keyword evidence="5" id="KW-0694">RNA-binding</keyword>
<keyword evidence="1" id="KW-0819">tRNA processing</keyword>
<evidence type="ECO:0000313" key="8">
    <source>
        <dbReference type="Proteomes" id="UP000503820"/>
    </source>
</evidence>
<evidence type="ECO:0000256" key="2">
    <source>
        <dbReference type="ARBA" id="ARBA00022722"/>
    </source>
</evidence>
<name>A0A7J0BPV6_9BACT</name>
<keyword evidence="2" id="KW-0540">Nuclease</keyword>
<keyword evidence="3" id="KW-0255">Endonuclease</keyword>
<dbReference type="GO" id="GO:0030677">
    <property type="term" value="C:ribonuclease P complex"/>
    <property type="evidence" value="ECO:0007669"/>
    <property type="project" value="TreeGrafter"/>
</dbReference>
<dbReference type="PANTHER" id="PTHR33992:SF1">
    <property type="entry name" value="RIBONUCLEASE P PROTEIN COMPONENT"/>
    <property type="match status" value="1"/>
</dbReference>
<evidence type="ECO:0000313" key="7">
    <source>
        <dbReference type="EMBL" id="GFM35733.1"/>
    </source>
</evidence>
<evidence type="ECO:0000256" key="5">
    <source>
        <dbReference type="ARBA" id="ARBA00022884"/>
    </source>
</evidence>
<reference evidence="7 8" key="1">
    <citation type="submission" date="2020-05" db="EMBL/GenBank/DDBJ databases">
        <title>Draft genome sequence of Desulfovibrio psychrotolerans JS1T.</title>
        <authorList>
            <person name="Ueno A."/>
            <person name="Tamazawa S."/>
            <person name="Tamamura S."/>
            <person name="Murakami T."/>
            <person name="Kiyama T."/>
            <person name="Inomata H."/>
            <person name="Amano Y."/>
            <person name="Miyakawa K."/>
            <person name="Tamaki H."/>
            <person name="Naganuma T."/>
            <person name="Kaneko K."/>
        </authorList>
    </citation>
    <scope>NUCLEOTIDE SEQUENCE [LARGE SCALE GENOMIC DNA]</scope>
    <source>
        <strain evidence="7 8">JS1</strain>
    </source>
</reference>
<evidence type="ECO:0000256" key="4">
    <source>
        <dbReference type="ARBA" id="ARBA00022801"/>
    </source>
</evidence>
<sequence length="79" mass="8863">MAVTRKTGPAVTRNRIKRVIREFFRLNQHEICGSLDIAVVPKRSMDPDRVNLKSVSQELLPLLRTICENSTPKSGSEAS</sequence>
<dbReference type="AlphaFoldDB" id="A0A7J0BPV6"/>
<dbReference type="InterPro" id="IPR000100">
    <property type="entry name" value="RNase_P"/>
</dbReference>
<evidence type="ECO:0000256" key="6">
    <source>
        <dbReference type="NCBIfam" id="TIGR00188"/>
    </source>
</evidence>
<comment type="caution">
    <text evidence="7">The sequence shown here is derived from an EMBL/GenBank/DDBJ whole genome shotgun (WGS) entry which is preliminary data.</text>
</comment>
<dbReference type="InterPro" id="IPR014721">
    <property type="entry name" value="Ribsml_uS5_D2-typ_fold_subgr"/>
</dbReference>
<dbReference type="GO" id="GO:0004526">
    <property type="term" value="F:ribonuclease P activity"/>
    <property type="evidence" value="ECO:0007669"/>
    <property type="project" value="UniProtKB-UniRule"/>
</dbReference>
<dbReference type="SUPFAM" id="SSF54211">
    <property type="entry name" value="Ribosomal protein S5 domain 2-like"/>
    <property type="match status" value="1"/>
</dbReference>
<accession>A0A7J0BPV6</accession>
<dbReference type="GO" id="GO:0000049">
    <property type="term" value="F:tRNA binding"/>
    <property type="evidence" value="ECO:0007669"/>
    <property type="project" value="InterPro"/>
</dbReference>
<dbReference type="GO" id="GO:0042781">
    <property type="term" value="F:3'-tRNA processing endoribonuclease activity"/>
    <property type="evidence" value="ECO:0007669"/>
    <property type="project" value="TreeGrafter"/>
</dbReference>
<dbReference type="Gene3D" id="3.30.230.10">
    <property type="match status" value="1"/>
</dbReference>
<evidence type="ECO:0000256" key="3">
    <source>
        <dbReference type="ARBA" id="ARBA00022759"/>
    </source>
</evidence>
<dbReference type="NCBIfam" id="TIGR00188">
    <property type="entry name" value="rnpA"/>
    <property type="match status" value="1"/>
</dbReference>
<dbReference type="PANTHER" id="PTHR33992">
    <property type="entry name" value="RIBONUCLEASE P PROTEIN COMPONENT"/>
    <property type="match status" value="1"/>
</dbReference>
<keyword evidence="4" id="KW-0378">Hydrolase</keyword>
<dbReference type="InterPro" id="IPR020568">
    <property type="entry name" value="Ribosomal_Su5_D2-typ_SF"/>
</dbReference>
<dbReference type="Pfam" id="PF00825">
    <property type="entry name" value="Ribonuclease_P"/>
    <property type="match status" value="1"/>
</dbReference>
<dbReference type="Proteomes" id="UP000503820">
    <property type="component" value="Unassembled WGS sequence"/>
</dbReference>
<gene>
    <name evidence="7" type="ORF">DSM19430T_04170</name>
</gene>
<keyword evidence="8" id="KW-1185">Reference proteome</keyword>
<proteinExistence type="predicted"/>
<evidence type="ECO:0000256" key="1">
    <source>
        <dbReference type="ARBA" id="ARBA00022694"/>
    </source>
</evidence>
<dbReference type="EMBL" id="BLVP01000001">
    <property type="protein sequence ID" value="GFM35733.1"/>
    <property type="molecule type" value="Genomic_DNA"/>
</dbReference>
<organism evidence="7 8">
    <name type="scientific">Desulfovibrio psychrotolerans</name>
    <dbReference type="NCBI Taxonomy" id="415242"/>
    <lineage>
        <taxon>Bacteria</taxon>
        <taxon>Pseudomonadati</taxon>
        <taxon>Thermodesulfobacteriota</taxon>
        <taxon>Desulfovibrionia</taxon>
        <taxon>Desulfovibrionales</taxon>
        <taxon>Desulfovibrionaceae</taxon>
        <taxon>Desulfovibrio</taxon>
    </lineage>
</organism>